<evidence type="ECO:0000313" key="3">
    <source>
        <dbReference type="Proteomes" id="UP000198521"/>
    </source>
</evidence>
<sequence length="50" mass="5849">MKFVKDEDEERRDYIFQNNTKTKVGTRFIIIVLVLLILGVIASGLYLEVF</sequence>
<keyword evidence="1" id="KW-1133">Transmembrane helix</keyword>
<accession>A0A1H7UD41</accession>
<protein>
    <submittedName>
        <fullName evidence="2">Uncharacterized protein</fullName>
    </submittedName>
</protein>
<keyword evidence="1" id="KW-0812">Transmembrane</keyword>
<evidence type="ECO:0000256" key="1">
    <source>
        <dbReference type="SAM" id="Phobius"/>
    </source>
</evidence>
<keyword evidence="1" id="KW-0472">Membrane</keyword>
<dbReference type="AlphaFoldDB" id="A0A1H7UD41"/>
<keyword evidence="3" id="KW-1185">Reference proteome</keyword>
<proteinExistence type="predicted"/>
<dbReference type="STRING" id="1038014.SAMN04487910_3684"/>
<name>A0A1H7UD41_AQUAM</name>
<feature type="transmembrane region" description="Helical" evidence="1">
    <location>
        <begin position="28"/>
        <end position="47"/>
    </location>
</feature>
<gene>
    <name evidence="2" type="ORF">SAMN04487910_3684</name>
</gene>
<dbReference type="RefSeq" id="WP_170837120.1">
    <property type="nucleotide sequence ID" value="NZ_FOAB01000007.1"/>
</dbReference>
<evidence type="ECO:0000313" key="2">
    <source>
        <dbReference type="EMBL" id="SEL94881.1"/>
    </source>
</evidence>
<dbReference type="Proteomes" id="UP000198521">
    <property type="component" value="Unassembled WGS sequence"/>
</dbReference>
<organism evidence="2 3">
    <name type="scientific">Aquimarina amphilecti</name>
    <dbReference type="NCBI Taxonomy" id="1038014"/>
    <lineage>
        <taxon>Bacteria</taxon>
        <taxon>Pseudomonadati</taxon>
        <taxon>Bacteroidota</taxon>
        <taxon>Flavobacteriia</taxon>
        <taxon>Flavobacteriales</taxon>
        <taxon>Flavobacteriaceae</taxon>
        <taxon>Aquimarina</taxon>
    </lineage>
</organism>
<reference evidence="2 3" key="1">
    <citation type="submission" date="2016-10" db="EMBL/GenBank/DDBJ databases">
        <authorList>
            <person name="de Groot N.N."/>
        </authorList>
    </citation>
    <scope>NUCLEOTIDE SEQUENCE [LARGE SCALE GENOMIC DNA]</scope>
    <source>
        <strain evidence="2 3">DSM 25232</strain>
    </source>
</reference>
<dbReference type="EMBL" id="FOAB01000007">
    <property type="protein sequence ID" value="SEL94881.1"/>
    <property type="molecule type" value="Genomic_DNA"/>
</dbReference>